<evidence type="ECO:0000256" key="3">
    <source>
        <dbReference type="SAM" id="Phobius"/>
    </source>
</evidence>
<feature type="compositionally biased region" description="Basic and acidic residues" evidence="2">
    <location>
        <begin position="225"/>
        <end position="252"/>
    </location>
</feature>
<dbReference type="AlphaFoldDB" id="N1PNE2"/>
<feature type="compositionally biased region" description="Basic and acidic residues" evidence="2">
    <location>
        <begin position="345"/>
        <end position="366"/>
    </location>
</feature>
<keyword evidence="3" id="KW-1133">Transmembrane helix</keyword>
<keyword evidence="5" id="KW-1185">Reference proteome</keyword>
<dbReference type="HOGENOM" id="CLU_436149_0_0_1"/>
<proteinExistence type="predicted"/>
<dbReference type="EMBL" id="KB446538">
    <property type="protein sequence ID" value="EME44946.1"/>
    <property type="molecule type" value="Genomic_DNA"/>
</dbReference>
<feature type="coiled-coil region" evidence="1">
    <location>
        <begin position="183"/>
        <end position="217"/>
    </location>
</feature>
<feature type="transmembrane region" description="Helical" evidence="3">
    <location>
        <begin position="316"/>
        <end position="334"/>
    </location>
</feature>
<sequence length="627" mass="70220">MPASLHWPPSGFPIVHELEMANKAHALRIANAEVEEAEDKLQAVNFDIQVKQYESIVQRTQMDFDEAEHRLLQSGIVQAKKILSSLTLDIQSAVDDLTLKQSQKASGDAEHHLLGQDIQKSRYELRELKFDLQLAQSDLALTEASYRSAEALHEYLQSRIEGAELDLWTVRLDLQTAKSELAVDKKQKECDEVQLELKACEVEISEKKTQLVSKESEIVRGGMRVTEKEATTKEGQEHSQKRVNSARDERLQPSRTKATPEPKSATESPGCCKDVITDNVDDHLFPSLCMAFVGAALAVVVAIVKAVLVRVLPGKSAPLAWVLATLAVLISIGLCSEERKERQKIEDSAAREAKKEQDSRLPKQEQELDVQGCVRSSGALRSECYAPAKAVTTLVTGEAVMTDTVTCTGDDETSAMVIGVLVVLPVFLVSILLILLAEIVMDWGKDMLNAYVAFAERTKADVRRKLEEMDRDEIPWSEIGNKDDEDDESYWADVDDTEFDDDADDDDGGQSDWEYVTDDKDGLVDTIGDGISRTERTARFEALRKLQLNIEQAKGIHKQLANDILKARSELKSVRWKIRQAKHELDIALFSIEDTRNQLFRPTLLALRRNDEGENDWVTVDPEEVPQ</sequence>
<name>N1PNE2_DOTSN</name>
<gene>
    <name evidence="4" type="ORF">DOTSEDRAFT_23049</name>
</gene>
<feature type="coiled-coil region" evidence="1">
    <location>
        <begin position="20"/>
        <end position="70"/>
    </location>
</feature>
<keyword evidence="3" id="KW-0812">Transmembrane</keyword>
<dbReference type="Proteomes" id="UP000016933">
    <property type="component" value="Unassembled WGS sequence"/>
</dbReference>
<evidence type="ECO:0000256" key="1">
    <source>
        <dbReference type="SAM" id="Coils"/>
    </source>
</evidence>
<reference evidence="5" key="1">
    <citation type="journal article" date="2012" name="PLoS Genet.">
        <title>The genomes of the fungal plant pathogens Cladosporium fulvum and Dothistroma septosporum reveal adaptation to different hosts and lifestyles but also signatures of common ancestry.</title>
        <authorList>
            <person name="de Wit P.J.G.M."/>
            <person name="van der Burgt A."/>
            <person name="Oekmen B."/>
            <person name="Stergiopoulos I."/>
            <person name="Abd-Elsalam K.A."/>
            <person name="Aerts A.L."/>
            <person name="Bahkali A.H."/>
            <person name="Beenen H.G."/>
            <person name="Chettri P."/>
            <person name="Cox M.P."/>
            <person name="Datema E."/>
            <person name="de Vries R.P."/>
            <person name="Dhillon B."/>
            <person name="Ganley A.R."/>
            <person name="Griffiths S.A."/>
            <person name="Guo Y."/>
            <person name="Hamelin R.C."/>
            <person name="Henrissat B."/>
            <person name="Kabir M.S."/>
            <person name="Jashni M.K."/>
            <person name="Kema G."/>
            <person name="Klaubauf S."/>
            <person name="Lapidus A."/>
            <person name="Levasseur A."/>
            <person name="Lindquist E."/>
            <person name="Mehrabi R."/>
            <person name="Ohm R.A."/>
            <person name="Owen T.J."/>
            <person name="Salamov A."/>
            <person name="Schwelm A."/>
            <person name="Schijlen E."/>
            <person name="Sun H."/>
            <person name="van den Burg H.A."/>
            <person name="van Ham R.C.H.J."/>
            <person name="Zhang S."/>
            <person name="Goodwin S.B."/>
            <person name="Grigoriev I.V."/>
            <person name="Collemare J."/>
            <person name="Bradshaw R.E."/>
        </authorList>
    </citation>
    <scope>NUCLEOTIDE SEQUENCE [LARGE SCALE GENOMIC DNA]</scope>
    <source>
        <strain evidence="5">NZE10 / CBS 128990</strain>
    </source>
</reference>
<keyword evidence="3" id="KW-0472">Membrane</keyword>
<organism evidence="4 5">
    <name type="scientific">Dothistroma septosporum (strain NZE10 / CBS 128990)</name>
    <name type="common">Red band needle blight fungus</name>
    <name type="synonym">Mycosphaerella pini</name>
    <dbReference type="NCBI Taxonomy" id="675120"/>
    <lineage>
        <taxon>Eukaryota</taxon>
        <taxon>Fungi</taxon>
        <taxon>Dikarya</taxon>
        <taxon>Ascomycota</taxon>
        <taxon>Pezizomycotina</taxon>
        <taxon>Dothideomycetes</taxon>
        <taxon>Dothideomycetidae</taxon>
        <taxon>Mycosphaerellales</taxon>
        <taxon>Mycosphaerellaceae</taxon>
        <taxon>Dothistroma</taxon>
    </lineage>
</organism>
<feature type="region of interest" description="Disordered" evidence="2">
    <location>
        <begin position="222"/>
        <end position="270"/>
    </location>
</feature>
<evidence type="ECO:0000313" key="4">
    <source>
        <dbReference type="EMBL" id="EME44946.1"/>
    </source>
</evidence>
<feature type="transmembrane region" description="Helical" evidence="3">
    <location>
        <begin position="415"/>
        <end position="437"/>
    </location>
</feature>
<evidence type="ECO:0000256" key="2">
    <source>
        <dbReference type="SAM" id="MobiDB-lite"/>
    </source>
</evidence>
<keyword evidence="1" id="KW-0175">Coiled coil</keyword>
<accession>N1PNE2</accession>
<feature type="transmembrane region" description="Helical" evidence="3">
    <location>
        <begin position="284"/>
        <end position="304"/>
    </location>
</feature>
<feature type="region of interest" description="Disordered" evidence="2">
    <location>
        <begin position="345"/>
        <end position="367"/>
    </location>
</feature>
<reference evidence="4 5" key="2">
    <citation type="journal article" date="2012" name="PLoS Pathog.">
        <title>Diverse lifestyles and strategies of plant pathogenesis encoded in the genomes of eighteen Dothideomycetes fungi.</title>
        <authorList>
            <person name="Ohm R.A."/>
            <person name="Feau N."/>
            <person name="Henrissat B."/>
            <person name="Schoch C.L."/>
            <person name="Horwitz B.A."/>
            <person name="Barry K.W."/>
            <person name="Condon B.J."/>
            <person name="Copeland A.C."/>
            <person name="Dhillon B."/>
            <person name="Glaser F."/>
            <person name="Hesse C.N."/>
            <person name="Kosti I."/>
            <person name="LaButti K."/>
            <person name="Lindquist E.A."/>
            <person name="Lucas S."/>
            <person name="Salamov A.A."/>
            <person name="Bradshaw R.E."/>
            <person name="Ciuffetti L."/>
            <person name="Hamelin R.C."/>
            <person name="Kema G.H.J."/>
            <person name="Lawrence C."/>
            <person name="Scott J.A."/>
            <person name="Spatafora J.W."/>
            <person name="Turgeon B.G."/>
            <person name="de Wit P.J.G.M."/>
            <person name="Zhong S."/>
            <person name="Goodwin S.B."/>
            <person name="Grigoriev I.V."/>
        </authorList>
    </citation>
    <scope>NUCLEOTIDE SEQUENCE [LARGE SCALE GENOMIC DNA]</scope>
    <source>
        <strain evidence="5">NZE10 / CBS 128990</strain>
    </source>
</reference>
<evidence type="ECO:0000313" key="5">
    <source>
        <dbReference type="Proteomes" id="UP000016933"/>
    </source>
</evidence>
<protein>
    <submittedName>
        <fullName evidence="4">Uncharacterized protein</fullName>
    </submittedName>
</protein>